<dbReference type="GO" id="GO:0043842">
    <property type="term" value="F:Kdo transferase activity"/>
    <property type="evidence" value="ECO:0007669"/>
    <property type="project" value="UniProtKB-EC"/>
</dbReference>
<dbReference type="GO" id="GO:0009244">
    <property type="term" value="P:lipopolysaccharide core region biosynthetic process"/>
    <property type="evidence" value="ECO:0007669"/>
    <property type="project" value="UniProtKB-UniRule"/>
</dbReference>
<evidence type="ECO:0000256" key="7">
    <source>
        <dbReference type="ARBA" id="ARBA00049183"/>
    </source>
</evidence>
<keyword evidence="10" id="KW-0472">Membrane</keyword>
<reference evidence="13 14" key="1">
    <citation type="submission" date="2018-12" db="EMBL/GenBank/DDBJ databases">
        <title>Complete genome sequencing of Tabrizicola sp. K13M18.</title>
        <authorList>
            <person name="Bae J.-W."/>
        </authorList>
    </citation>
    <scope>NUCLEOTIDE SEQUENCE [LARGE SCALE GENOMIC DNA]</scope>
    <source>
        <strain evidence="13 14">K13M18</strain>
    </source>
</reference>
<dbReference type="InterPro" id="IPR039901">
    <property type="entry name" value="Kdotransferase"/>
</dbReference>
<evidence type="ECO:0000256" key="9">
    <source>
        <dbReference type="PIRSR" id="PIRSR639901-2"/>
    </source>
</evidence>
<dbReference type="Pfam" id="PF04413">
    <property type="entry name" value="Glycos_transf_N"/>
    <property type="match status" value="1"/>
</dbReference>
<gene>
    <name evidence="13" type="ORF">EI545_04035</name>
</gene>
<keyword evidence="14" id="KW-1185">Reference proteome</keyword>
<keyword evidence="10" id="KW-0448">Lipopolysaccharide biosynthesis</keyword>
<dbReference type="PANTHER" id="PTHR42755:SF1">
    <property type="entry name" value="3-DEOXY-D-MANNO-OCTULOSONIC ACID TRANSFERASE, MITOCHONDRIAL-RELATED"/>
    <property type="match status" value="1"/>
</dbReference>
<dbReference type="PANTHER" id="PTHR42755">
    <property type="entry name" value="3-DEOXY-MANNO-OCTULOSONATE CYTIDYLYLTRANSFERASE"/>
    <property type="match status" value="1"/>
</dbReference>
<proteinExistence type="inferred from homology"/>
<evidence type="ECO:0000313" key="14">
    <source>
        <dbReference type="Proteomes" id="UP000282002"/>
    </source>
</evidence>
<protein>
    <recommendedName>
        <fullName evidence="4 10">3-deoxy-D-manno-octulosonic acid transferase</fullName>
        <shortName evidence="10">Kdo transferase</shortName>
        <ecNumber evidence="3 10">2.4.99.12</ecNumber>
    </recommendedName>
    <alternativeName>
        <fullName evidence="6 10">Lipid IV(A) 3-deoxy-D-manno-octulosonic acid transferase</fullName>
    </alternativeName>
</protein>
<comment type="subcellular location">
    <subcellularLocation>
        <location evidence="10">Cell membrane</location>
    </subcellularLocation>
</comment>
<comment type="function">
    <text evidence="1 10">Involved in lipopolysaccharide (LPS) biosynthesis. Catalyzes the transfer of 3-deoxy-D-manno-octulosonate (Kdo) residue(s) from CMP-Kdo to lipid IV(A), the tetraacyldisaccharide-1,4'-bisphosphate precursor of lipid A.</text>
</comment>
<evidence type="ECO:0000259" key="12">
    <source>
        <dbReference type="Pfam" id="PF04413"/>
    </source>
</evidence>
<feature type="site" description="Transition state stabilizer" evidence="9">
    <location>
        <position position="246"/>
    </location>
</feature>
<dbReference type="UniPathway" id="UPA00958"/>
<feature type="compositionally biased region" description="Low complexity" evidence="11">
    <location>
        <begin position="1"/>
        <end position="20"/>
    </location>
</feature>
<evidence type="ECO:0000256" key="4">
    <source>
        <dbReference type="ARBA" id="ARBA00019077"/>
    </source>
</evidence>
<name>A0A3S8U3E2_9RHOB</name>
<accession>A0A3S8U3E2</accession>
<dbReference type="InterPro" id="IPR007507">
    <property type="entry name" value="Glycos_transf_N"/>
</dbReference>
<feature type="active site" description="Proton acceptor" evidence="8">
    <location>
        <position position="100"/>
    </location>
</feature>
<evidence type="ECO:0000256" key="3">
    <source>
        <dbReference type="ARBA" id="ARBA00012621"/>
    </source>
</evidence>
<feature type="site" description="Transition state stabilizer" evidence="9">
    <location>
        <position position="170"/>
    </location>
</feature>
<comment type="pathway">
    <text evidence="2 10">Bacterial outer membrane biogenesis; LPS core biosynthesis.</text>
</comment>
<evidence type="ECO:0000313" key="13">
    <source>
        <dbReference type="EMBL" id="AZL58078.1"/>
    </source>
</evidence>
<dbReference type="EC" id="2.4.99.12" evidence="3 10"/>
<comment type="similarity">
    <text evidence="10">Belongs to the glycosyltransferase group 1 family.</text>
</comment>
<dbReference type="AlphaFoldDB" id="A0A3S8U3E2"/>
<keyword evidence="5 10" id="KW-0808">Transferase</keyword>
<feature type="domain" description="3-deoxy-D-manno-octulosonic-acid transferase N-terminal" evidence="12">
    <location>
        <begin position="73"/>
        <end position="247"/>
    </location>
</feature>
<dbReference type="GO" id="GO:0005886">
    <property type="term" value="C:plasma membrane"/>
    <property type="evidence" value="ECO:0007669"/>
    <property type="project" value="UniProtKB-SubCell"/>
</dbReference>
<comment type="catalytic activity">
    <reaction evidence="7 10">
        <text>lipid IVA (E. coli) + CMP-3-deoxy-beta-D-manno-octulosonate = alpha-Kdo-(2-&gt;6)-lipid IVA (E. coli) + CMP + H(+)</text>
        <dbReference type="Rhea" id="RHEA:28066"/>
        <dbReference type="ChEBI" id="CHEBI:15378"/>
        <dbReference type="ChEBI" id="CHEBI:58603"/>
        <dbReference type="ChEBI" id="CHEBI:60364"/>
        <dbReference type="ChEBI" id="CHEBI:60377"/>
        <dbReference type="ChEBI" id="CHEBI:85987"/>
        <dbReference type="EC" id="2.4.99.12"/>
    </reaction>
</comment>
<organism evidence="13 14">
    <name type="scientific">Tabrizicola piscis</name>
    <dbReference type="NCBI Taxonomy" id="2494374"/>
    <lineage>
        <taxon>Bacteria</taxon>
        <taxon>Pseudomonadati</taxon>
        <taxon>Pseudomonadota</taxon>
        <taxon>Alphaproteobacteria</taxon>
        <taxon>Rhodobacterales</taxon>
        <taxon>Paracoccaceae</taxon>
        <taxon>Tabrizicola</taxon>
    </lineage>
</organism>
<evidence type="ECO:0000256" key="5">
    <source>
        <dbReference type="ARBA" id="ARBA00022679"/>
    </source>
</evidence>
<sequence length="448" mass="47431">MKVSARAPRPSALSRSSPARNSGRSACKRPSVTLPKAPGPQLRAYLIASRAIPLVAPAVLKRRLAKGKDDPDRWREKLGEASQPRPNGPLIWCHAVGLGETLALRGLIAELAAQAPQANFLVTSTTRASAQVFAQNLPPKTRHQFLPLDAPGYLTRFLDHWRPALSIWAEQDLWPGAVAATDARGIPLALVNARMNADAFARRYRWRGLFADLFARFQLVTAQDSATAQNLQGLGTKGVRTTGSLKAAAPPLAADPQALRDTRAQLAGRQPVLLASSHPEDELVALTALKLAQHKPLLLIAPRDPHRGAEIVGMVHDHGLSATRRSLGEGPDKDVWVVDTFGEMGLWFRLCPVTIIGGTFGATEGHNPWEPAALGSAILHGPRIANFAADFAALHGAGGALSITPEALASAFGDDHSAMASRAKALSDSAQGSIAPLAAELLGLAGLA</sequence>
<evidence type="ECO:0000256" key="6">
    <source>
        <dbReference type="ARBA" id="ARBA00031445"/>
    </source>
</evidence>
<dbReference type="Gene3D" id="3.40.50.2000">
    <property type="entry name" value="Glycogen Phosphorylase B"/>
    <property type="match status" value="1"/>
</dbReference>
<dbReference type="Gene3D" id="3.40.50.11720">
    <property type="entry name" value="3-Deoxy-D-manno-octulosonic-acid transferase, N-terminal domain"/>
    <property type="match status" value="1"/>
</dbReference>
<dbReference type="GO" id="GO:0009245">
    <property type="term" value="P:lipid A biosynthetic process"/>
    <property type="evidence" value="ECO:0007669"/>
    <property type="project" value="TreeGrafter"/>
</dbReference>
<feature type="region of interest" description="Disordered" evidence="11">
    <location>
        <begin position="1"/>
        <end position="35"/>
    </location>
</feature>
<evidence type="ECO:0000256" key="8">
    <source>
        <dbReference type="PIRSR" id="PIRSR639901-1"/>
    </source>
</evidence>
<dbReference type="InterPro" id="IPR038107">
    <property type="entry name" value="Glycos_transf_N_sf"/>
</dbReference>
<evidence type="ECO:0000256" key="2">
    <source>
        <dbReference type="ARBA" id="ARBA00004713"/>
    </source>
</evidence>
<keyword evidence="10" id="KW-1003">Cell membrane</keyword>
<evidence type="ECO:0000256" key="10">
    <source>
        <dbReference type="RuleBase" id="RU365103"/>
    </source>
</evidence>
<dbReference type="OrthoDB" id="9789797at2"/>
<evidence type="ECO:0000256" key="11">
    <source>
        <dbReference type="SAM" id="MobiDB-lite"/>
    </source>
</evidence>
<dbReference type="EMBL" id="CP034328">
    <property type="protein sequence ID" value="AZL58078.1"/>
    <property type="molecule type" value="Genomic_DNA"/>
</dbReference>
<evidence type="ECO:0000256" key="1">
    <source>
        <dbReference type="ARBA" id="ARBA00003394"/>
    </source>
</evidence>
<dbReference type="Proteomes" id="UP000282002">
    <property type="component" value="Chromosome"/>
</dbReference>
<dbReference type="KEGG" id="taw:EI545_04035"/>